<dbReference type="SMART" id="SM00032">
    <property type="entry name" value="CCP"/>
    <property type="match status" value="1"/>
</dbReference>
<dbReference type="AlphaFoldDB" id="A0A8C5FVH1"/>
<feature type="domain" description="VWFD" evidence="9">
    <location>
        <begin position="405"/>
        <end position="601"/>
    </location>
</feature>
<reference evidence="10" key="1">
    <citation type="submission" date="2025-08" db="UniProtKB">
        <authorList>
            <consortium name="Ensembl"/>
        </authorList>
    </citation>
    <scope>IDENTIFICATION</scope>
</reference>
<dbReference type="PROSITE" id="PS50856">
    <property type="entry name" value="AMOP"/>
    <property type="match status" value="1"/>
</dbReference>
<dbReference type="SMART" id="SM00216">
    <property type="entry name" value="VWD"/>
    <property type="match status" value="1"/>
</dbReference>
<evidence type="ECO:0000256" key="5">
    <source>
        <dbReference type="ARBA" id="ARBA00023157"/>
    </source>
</evidence>
<dbReference type="CDD" id="cd00033">
    <property type="entry name" value="CCP"/>
    <property type="match status" value="1"/>
</dbReference>
<dbReference type="GeneTree" id="ENSGT00730000110943"/>
<keyword evidence="3" id="KW-1133">Transmembrane helix</keyword>
<evidence type="ECO:0000259" key="9">
    <source>
        <dbReference type="PROSITE" id="PS51233"/>
    </source>
</evidence>
<dbReference type="SMART" id="SM00723">
    <property type="entry name" value="AMOP"/>
    <property type="match status" value="1"/>
</dbReference>
<dbReference type="Pfam" id="PF00084">
    <property type="entry name" value="Sushi"/>
    <property type="match status" value="1"/>
</dbReference>
<dbReference type="InterPro" id="IPR001846">
    <property type="entry name" value="VWF_type-D"/>
</dbReference>
<dbReference type="InterPro" id="IPR005533">
    <property type="entry name" value="AMOP_dom"/>
</dbReference>
<evidence type="ECO:0000313" key="11">
    <source>
        <dbReference type="Proteomes" id="UP000694546"/>
    </source>
</evidence>
<name>A0A8C5FVH1_GADMO</name>
<dbReference type="PANTHER" id="PTHR13802:SF63">
    <property type="entry name" value="SUSHI DOMAIN-CONTAINING PROTEIN 2"/>
    <property type="match status" value="1"/>
</dbReference>
<keyword evidence="5 6" id="KW-1015">Disulfide bond</keyword>
<evidence type="ECO:0000259" key="7">
    <source>
        <dbReference type="PROSITE" id="PS50856"/>
    </source>
</evidence>
<evidence type="ECO:0000256" key="4">
    <source>
        <dbReference type="ARBA" id="ARBA00023136"/>
    </source>
</evidence>
<dbReference type="PROSITE" id="PS51233">
    <property type="entry name" value="VWFD"/>
    <property type="match status" value="1"/>
</dbReference>
<comment type="subcellular location">
    <subcellularLocation>
        <location evidence="1">Membrane</location>
    </subcellularLocation>
</comment>
<feature type="disulfide bond" evidence="6">
    <location>
        <begin position="687"/>
        <end position="714"/>
    </location>
</feature>
<evidence type="ECO:0000259" key="8">
    <source>
        <dbReference type="PROSITE" id="PS50923"/>
    </source>
</evidence>
<protein>
    <recommendedName>
        <fullName evidence="12">Sushi domain containing 2</fullName>
    </recommendedName>
</protein>
<evidence type="ECO:0000256" key="6">
    <source>
        <dbReference type="PROSITE-ProRule" id="PRU00302"/>
    </source>
</evidence>
<evidence type="ECO:0000256" key="3">
    <source>
        <dbReference type="ARBA" id="ARBA00022989"/>
    </source>
</evidence>
<dbReference type="OMA" id="EEGHPYC"/>
<comment type="caution">
    <text evidence="6">Lacks conserved residue(s) required for the propagation of feature annotation.</text>
</comment>
<feature type="domain" description="Sushi" evidence="8">
    <location>
        <begin position="659"/>
        <end position="715"/>
    </location>
</feature>
<dbReference type="GO" id="GO:0016020">
    <property type="term" value="C:membrane"/>
    <property type="evidence" value="ECO:0007669"/>
    <property type="project" value="UniProtKB-SubCell"/>
</dbReference>
<evidence type="ECO:0000313" key="10">
    <source>
        <dbReference type="Ensembl" id="ENSGMOP00000064521.1"/>
    </source>
</evidence>
<dbReference type="Gene3D" id="2.10.70.10">
    <property type="entry name" value="Complement Module, domain 1"/>
    <property type="match status" value="1"/>
</dbReference>
<keyword evidence="2" id="KW-0812">Transmembrane</keyword>
<dbReference type="SUPFAM" id="SSF57535">
    <property type="entry name" value="Complement control module/SCR domain"/>
    <property type="match status" value="1"/>
</dbReference>
<accession>A0A8C5FVH1</accession>
<evidence type="ECO:0008006" key="12">
    <source>
        <dbReference type="Google" id="ProtNLM"/>
    </source>
</evidence>
<dbReference type="InterPro" id="IPR035976">
    <property type="entry name" value="Sushi/SCR/CCP_sf"/>
</dbReference>
<keyword evidence="4" id="KW-0472">Membrane</keyword>
<dbReference type="Ensembl" id="ENSGMOT00000042350.1">
    <property type="protein sequence ID" value="ENSGMOP00000064521.1"/>
    <property type="gene ID" value="ENSGMOG00000032529.1"/>
</dbReference>
<dbReference type="PANTHER" id="PTHR13802">
    <property type="entry name" value="MUCIN 4-RELATED"/>
    <property type="match status" value="1"/>
</dbReference>
<dbReference type="InterPro" id="IPR000436">
    <property type="entry name" value="Sushi_SCR_CCP_dom"/>
</dbReference>
<organism evidence="10 11">
    <name type="scientific">Gadus morhua</name>
    <name type="common">Atlantic cod</name>
    <dbReference type="NCBI Taxonomy" id="8049"/>
    <lineage>
        <taxon>Eukaryota</taxon>
        <taxon>Metazoa</taxon>
        <taxon>Chordata</taxon>
        <taxon>Craniata</taxon>
        <taxon>Vertebrata</taxon>
        <taxon>Euteleostomi</taxon>
        <taxon>Actinopterygii</taxon>
        <taxon>Neopterygii</taxon>
        <taxon>Teleostei</taxon>
        <taxon>Neoteleostei</taxon>
        <taxon>Acanthomorphata</taxon>
        <taxon>Zeiogadaria</taxon>
        <taxon>Gadariae</taxon>
        <taxon>Gadiformes</taxon>
        <taxon>Gadoidei</taxon>
        <taxon>Gadidae</taxon>
        <taxon>Gadus</taxon>
    </lineage>
</organism>
<dbReference type="PROSITE" id="PS50923">
    <property type="entry name" value="SUSHI"/>
    <property type="match status" value="1"/>
</dbReference>
<evidence type="ECO:0000256" key="1">
    <source>
        <dbReference type="ARBA" id="ARBA00004370"/>
    </source>
</evidence>
<sequence length="715" mass="78739">TTCVSLQNCCADYDQFCLQPFPYSASMLGGSIFTLSNITFPPTERILCRYKGGIVIEGFVNAEGHAHCITPLLFEKGWVPFDVSTDGVNFDRSGEYLSGKGLIIVISLTAILANATRWQYYGTPNTVLGELQMTWNSSLIISAERVNIELWGYREVNSTPGTGRGNTNPLKAEWTYLYSLGKNLSNSGVFSFLPKPTQKPLSDWELGSIHVRSASHADGARNVQGLWSEEHTLAWHLEQAFRDDSTGWALAKCLQWDTYENSLPNFMEELKDCPCTLALARADTGRFEADYSCDMDKGSVCIYHPGSFHCVRSIQASPTYGSGQQCCYDKTGAQILTGDSTSGSSPDRVHEMGSHPYRVATRVPGLSHWLADVQSYFYCCLWSDHCDVYFARRSSMDCRRYEPPRSGVVIGDGNFVTFDNLEYTFNGRGEYDLVTSPDKELSVQVRTEQVKLKSGALREATRLSSVAMREGSSDVVEVRLAGGQMGSLQVLRNQRAMPFTEQSRMDLHGVFMSSPCPENVTVMFASGVGLEVRAYQGLMTVTVLLPTAYTNHTHGLLGQMNSDLSDDLQTRLGQVLPSANATPEGIFSFGASWDILNETFLFTYDSKYLLDTHTRTPDSGSGLTPALYVPEDAGGPLAEDTLRVLQIHQALQQTLQPVVACGWLPSPKNGTKHGKLYIQGGNLSFSCDDGYTLTGSLQRSCLPNGSWSGEQAYCT</sequence>
<evidence type="ECO:0000256" key="2">
    <source>
        <dbReference type="ARBA" id="ARBA00022692"/>
    </source>
</evidence>
<keyword evidence="6" id="KW-0768">Sushi</keyword>
<dbReference type="Pfam" id="PF00094">
    <property type="entry name" value="VWD"/>
    <property type="match status" value="1"/>
</dbReference>
<reference evidence="10" key="2">
    <citation type="submission" date="2025-09" db="UniProtKB">
        <authorList>
            <consortium name="Ensembl"/>
        </authorList>
    </citation>
    <scope>IDENTIFICATION</scope>
</reference>
<keyword evidence="11" id="KW-1185">Reference proteome</keyword>
<proteinExistence type="predicted"/>
<feature type="domain" description="AMOP" evidence="7">
    <location>
        <begin position="245"/>
        <end position="393"/>
    </location>
</feature>
<dbReference type="Pfam" id="PF03782">
    <property type="entry name" value="AMOP"/>
    <property type="match status" value="1"/>
</dbReference>
<dbReference type="Proteomes" id="UP000694546">
    <property type="component" value="Chromosome 6"/>
</dbReference>
<dbReference type="InterPro" id="IPR051495">
    <property type="entry name" value="Epithelial_Barrier/Signaling"/>
</dbReference>